<feature type="binding site" evidence="14">
    <location>
        <position position="537"/>
    </location>
    <ligand>
        <name>L-glutamate</name>
        <dbReference type="ChEBI" id="CHEBI:29985"/>
    </ligand>
</feature>
<evidence type="ECO:0000256" key="3">
    <source>
        <dbReference type="ARBA" id="ARBA00022475"/>
    </source>
</evidence>
<dbReference type="OrthoDB" id="5984008at2759"/>
<keyword evidence="3" id="KW-1003">Cell membrane</keyword>
<dbReference type="PRINTS" id="PR00177">
    <property type="entry name" value="NMDARECEPTOR"/>
</dbReference>
<dbReference type="Pfam" id="PF10613">
    <property type="entry name" value="Lig_chan-Glu_bd"/>
    <property type="match status" value="1"/>
</dbReference>
<keyword evidence="4 17" id="KW-0812">Transmembrane</keyword>
<evidence type="ECO:0000256" key="10">
    <source>
        <dbReference type="ARBA" id="ARBA00023170"/>
    </source>
</evidence>
<feature type="binding site" evidence="14">
    <location>
        <position position="495"/>
    </location>
    <ligand>
        <name>L-glutamate</name>
        <dbReference type="ChEBI" id="CHEBI:29985"/>
    </ligand>
</feature>
<dbReference type="InterPro" id="IPR015683">
    <property type="entry name" value="Ionotropic_Glu_rcpt"/>
</dbReference>
<evidence type="ECO:0000259" key="19">
    <source>
        <dbReference type="SMART" id="SM00079"/>
    </source>
</evidence>
<evidence type="ECO:0000256" key="15">
    <source>
        <dbReference type="PIRSR" id="PIRSR601508-2"/>
    </source>
</evidence>
<dbReference type="AlphaFoldDB" id="A0A813M245"/>
<keyword evidence="8" id="KW-0406">Ion transport</keyword>
<dbReference type="Proteomes" id="UP000663879">
    <property type="component" value="Unassembled WGS sequence"/>
</dbReference>
<dbReference type="SMART" id="SM00918">
    <property type="entry name" value="Lig_chan-Glu_bd"/>
    <property type="match status" value="1"/>
</dbReference>
<dbReference type="InterPro" id="IPR001508">
    <property type="entry name" value="Iono_Glu_rcpt_met"/>
</dbReference>
<evidence type="ECO:0000256" key="13">
    <source>
        <dbReference type="ARBA" id="ARBA00023303"/>
    </source>
</evidence>
<feature type="signal peptide" evidence="18">
    <location>
        <begin position="1"/>
        <end position="21"/>
    </location>
</feature>
<evidence type="ECO:0000313" key="22">
    <source>
        <dbReference type="Proteomes" id="UP000663879"/>
    </source>
</evidence>
<feature type="transmembrane region" description="Helical" evidence="17">
    <location>
        <begin position="439"/>
        <end position="461"/>
    </location>
</feature>
<keyword evidence="5" id="KW-0479">Metal-binding</keyword>
<evidence type="ECO:0000256" key="17">
    <source>
        <dbReference type="SAM" id="Phobius"/>
    </source>
</evidence>
<accession>A0A813M245</accession>
<feature type="transmembrane region" description="Helical" evidence="17">
    <location>
        <begin position="626"/>
        <end position="647"/>
    </location>
</feature>
<feature type="disulfide bond" evidence="16">
    <location>
        <begin position="551"/>
        <end position="604"/>
    </location>
</feature>
<evidence type="ECO:0000256" key="8">
    <source>
        <dbReference type="ARBA" id="ARBA00023065"/>
    </source>
</evidence>
<feature type="chain" id="PRO_5032605997" evidence="18">
    <location>
        <begin position="22"/>
        <end position="859"/>
    </location>
</feature>
<evidence type="ECO:0000256" key="11">
    <source>
        <dbReference type="ARBA" id="ARBA00023180"/>
    </source>
</evidence>
<evidence type="ECO:0000256" key="12">
    <source>
        <dbReference type="ARBA" id="ARBA00023286"/>
    </source>
</evidence>
<keyword evidence="10" id="KW-0675">Receptor</keyword>
<feature type="transmembrane region" description="Helical" evidence="17">
    <location>
        <begin position="334"/>
        <end position="359"/>
    </location>
</feature>
<keyword evidence="7 17" id="KW-1133">Transmembrane helix</keyword>
<evidence type="ECO:0000256" key="1">
    <source>
        <dbReference type="ARBA" id="ARBA00004651"/>
    </source>
</evidence>
<dbReference type="EMBL" id="CAJNOC010000021">
    <property type="protein sequence ID" value="CAF0706980.1"/>
    <property type="molecule type" value="Genomic_DNA"/>
</dbReference>
<dbReference type="InterPro" id="IPR019594">
    <property type="entry name" value="Glu/Gly-bd"/>
</dbReference>
<dbReference type="GO" id="GO:0015276">
    <property type="term" value="F:ligand-gated monoatomic ion channel activity"/>
    <property type="evidence" value="ECO:0007669"/>
    <property type="project" value="InterPro"/>
</dbReference>
<feature type="domain" description="Ionotropic glutamate receptor C-terminal" evidence="19">
    <location>
        <begin position="211"/>
        <end position="602"/>
    </location>
</feature>
<reference evidence="21" key="1">
    <citation type="submission" date="2021-02" db="EMBL/GenBank/DDBJ databases">
        <authorList>
            <person name="Nowell W R."/>
        </authorList>
    </citation>
    <scope>NUCLEOTIDE SEQUENCE</scope>
    <source>
        <strain evidence="21">Ploen Becks lab</strain>
    </source>
</reference>
<sequence>MFSKTTPLLFLVLQPIAGVFEFRSPPIMEYLCDWLILRKRSKALWSNNSADGMCDTIVYNSMRLWASAVDNFYNSMEKERLNVILPHTKCWNGSDLDFNHVKYHYGKNFYNHLLKASINKGEKGIMKFNESGVLDSVEFKIWNLNQKYEWKQVGSWVNKVILMDDLVWPGKQHKPPLGKPVKFHLKVVTLEEPPFVIFKDPLPDGTCASKSLIVRVAKEEIALNRSNPQHYRCASGFYVDLMIELSDKLQFTLDIYEVEDKAWGGKTKNGEWNGLIKDLITNKADLAMTSLKITTERTEIIDFSIPFMETGIAIVVSLRPGTISTTAFLKPYDYLIWIMLLLVTLHSVAIAVFLFEWILKKFRNKKNSSEIVYEYIDQPFESKNKTEKPKIRPFTLIKINKEPKFSFGKSLWLVWVLLFRAATKVQQPSGFASKFMTNIWATLCLAFTASYTANLAAFMIIREEYPDLKGVHDPRLTNPYNYKPAYKFGTVSHGSTEEIIKKNHPIMYDYMKKYMANNASHGIDLVKKRQLDAFLYDAVILDYRAGQDDGCKLRVVGSWYSMTGYGIALPKGSKYREMINRKILEYSHSGELERTQKFWFTGTCKERDDDNTRNSHQFGLLQSSSVFILLAAGIVIGILLLVADIFLRSYVTKKFRNVWFYEKPNSIINAKNSKLLKNLVNNENLSGIAQKVCEMKRHECQSHLCINEKERLKKELNYYKIIFNQSIMCKNILDHHEVNSENLTENVKNRSLSNHKTNKKNFCNKHSKSIGSLDYESLSQPFLNQSHIDCHEVNSKNCNSFRVLEQIEQNEAKKDLFEYKNKSNKNNNKILIKSKSKEIIDVNEIKEFVKKRNELETIL</sequence>
<comment type="caution">
    <text evidence="21">The sequence shown here is derived from an EMBL/GenBank/DDBJ whole genome shotgun (WGS) entry which is preliminary data.</text>
</comment>
<gene>
    <name evidence="21" type="ORF">OXX778_LOCUS431</name>
</gene>
<evidence type="ECO:0000256" key="6">
    <source>
        <dbReference type="ARBA" id="ARBA00022833"/>
    </source>
</evidence>
<keyword evidence="11" id="KW-0325">Glycoprotein</keyword>
<protein>
    <submittedName>
        <fullName evidence="21">Uncharacterized protein</fullName>
    </submittedName>
</protein>
<evidence type="ECO:0000259" key="20">
    <source>
        <dbReference type="SMART" id="SM00918"/>
    </source>
</evidence>
<keyword evidence="16" id="KW-1015">Disulfide bond</keyword>
<dbReference type="SMART" id="SM00079">
    <property type="entry name" value="PBPe"/>
    <property type="match status" value="1"/>
</dbReference>
<comment type="subcellular location">
    <subcellularLocation>
        <location evidence="1">Cell membrane</location>
        <topology evidence="1">Multi-pass membrane protein</topology>
    </subcellularLocation>
</comment>
<dbReference type="InterPro" id="IPR001320">
    <property type="entry name" value="Iontro_rcpt_C"/>
</dbReference>
<dbReference type="GO" id="GO:0038023">
    <property type="term" value="F:signaling receptor activity"/>
    <property type="evidence" value="ECO:0007669"/>
    <property type="project" value="InterPro"/>
</dbReference>
<feature type="domain" description="Ionotropic glutamate receptor L-glutamate and glycine-binding" evidence="20">
    <location>
        <begin position="222"/>
        <end position="281"/>
    </location>
</feature>
<feature type="site" description="Interaction with the cone snail toxin Con-ikot-ikot" evidence="15">
    <location>
        <position position="501"/>
    </location>
</feature>
<dbReference type="GO" id="GO:0005886">
    <property type="term" value="C:plasma membrane"/>
    <property type="evidence" value="ECO:0007669"/>
    <property type="project" value="UniProtKB-SubCell"/>
</dbReference>
<keyword evidence="13" id="KW-0407">Ion channel</keyword>
<feature type="binding site" evidence="14">
    <location>
        <position position="297"/>
    </location>
    <ligand>
        <name>L-glutamate</name>
        <dbReference type="ChEBI" id="CHEBI:29985"/>
    </ligand>
</feature>
<feature type="binding site" evidence="14">
    <location>
        <position position="496"/>
    </location>
    <ligand>
        <name>L-glutamate</name>
        <dbReference type="ChEBI" id="CHEBI:29985"/>
    </ligand>
</feature>
<dbReference type="GO" id="GO:0046872">
    <property type="term" value="F:metal ion binding"/>
    <property type="evidence" value="ECO:0007669"/>
    <property type="project" value="UniProtKB-KW"/>
</dbReference>
<evidence type="ECO:0000256" key="4">
    <source>
        <dbReference type="ARBA" id="ARBA00022692"/>
    </source>
</evidence>
<keyword evidence="6" id="KW-0862">Zinc</keyword>
<keyword evidence="12" id="KW-1071">Ligand-gated ion channel</keyword>
<evidence type="ECO:0000256" key="9">
    <source>
        <dbReference type="ARBA" id="ARBA00023136"/>
    </source>
</evidence>
<evidence type="ECO:0000313" key="21">
    <source>
        <dbReference type="EMBL" id="CAF0706980.1"/>
    </source>
</evidence>
<dbReference type="FunFam" id="3.40.190.10:FF:000009">
    <property type="entry name" value="Putative glutamate receptor ionotropic NMDA 2B"/>
    <property type="match status" value="1"/>
</dbReference>
<evidence type="ECO:0000256" key="18">
    <source>
        <dbReference type="SAM" id="SignalP"/>
    </source>
</evidence>
<dbReference type="Pfam" id="PF00060">
    <property type="entry name" value="Lig_chan"/>
    <property type="match status" value="1"/>
</dbReference>
<keyword evidence="22" id="KW-1185">Reference proteome</keyword>
<proteinExistence type="predicted"/>
<feature type="site" description="Crucial to convey clamshell closure to channel opening" evidence="15">
    <location>
        <position position="468"/>
    </location>
</feature>
<organism evidence="21 22">
    <name type="scientific">Brachionus calyciflorus</name>
    <dbReference type="NCBI Taxonomy" id="104777"/>
    <lineage>
        <taxon>Eukaryota</taxon>
        <taxon>Metazoa</taxon>
        <taxon>Spiralia</taxon>
        <taxon>Gnathifera</taxon>
        <taxon>Rotifera</taxon>
        <taxon>Eurotatoria</taxon>
        <taxon>Monogononta</taxon>
        <taxon>Pseudotrocha</taxon>
        <taxon>Ploima</taxon>
        <taxon>Brachionidae</taxon>
        <taxon>Brachionus</taxon>
    </lineage>
</organism>
<evidence type="ECO:0000256" key="5">
    <source>
        <dbReference type="ARBA" id="ARBA00022723"/>
    </source>
</evidence>
<evidence type="ECO:0000256" key="2">
    <source>
        <dbReference type="ARBA" id="ARBA00022448"/>
    </source>
</evidence>
<keyword evidence="9 17" id="KW-0472">Membrane</keyword>
<dbReference type="PANTHER" id="PTHR18966">
    <property type="entry name" value="IONOTROPIC GLUTAMATE RECEPTOR"/>
    <property type="match status" value="1"/>
</dbReference>
<evidence type="ECO:0000256" key="7">
    <source>
        <dbReference type="ARBA" id="ARBA00022989"/>
    </source>
</evidence>
<dbReference type="SUPFAM" id="SSF53850">
    <property type="entry name" value="Periplasmic binding protein-like II"/>
    <property type="match status" value="1"/>
</dbReference>
<dbReference type="Gene3D" id="3.40.190.10">
    <property type="entry name" value="Periplasmic binding protein-like II"/>
    <property type="match status" value="2"/>
</dbReference>
<evidence type="ECO:0000256" key="14">
    <source>
        <dbReference type="PIRSR" id="PIRSR601508-1"/>
    </source>
</evidence>
<name>A0A813M245_9BILA</name>
<keyword evidence="18" id="KW-0732">Signal</keyword>
<evidence type="ECO:0000256" key="16">
    <source>
        <dbReference type="PIRSR" id="PIRSR601508-3"/>
    </source>
</evidence>
<keyword evidence="2" id="KW-0813">Transport</keyword>